<evidence type="ECO:0000313" key="2">
    <source>
        <dbReference type="EMBL" id="TNU73876.1"/>
    </source>
</evidence>
<keyword evidence="3" id="KW-1185">Reference proteome</keyword>
<dbReference type="InterPro" id="IPR000415">
    <property type="entry name" value="Nitroreductase-like"/>
</dbReference>
<name>A0A5C5BDE8_9MICO</name>
<evidence type="ECO:0000259" key="1">
    <source>
        <dbReference type="Pfam" id="PF00881"/>
    </source>
</evidence>
<dbReference type="RefSeq" id="WP_108719234.1">
    <property type="nucleotide sequence ID" value="NZ_DAMDJA010000193.1"/>
</dbReference>
<dbReference type="NCBIfam" id="NF003768">
    <property type="entry name" value="PRK05365.1"/>
    <property type="match status" value="1"/>
</dbReference>
<dbReference type="InterPro" id="IPR029479">
    <property type="entry name" value="Nitroreductase"/>
</dbReference>
<feature type="domain" description="Nitroreductase" evidence="1">
    <location>
        <begin position="24"/>
        <end position="181"/>
    </location>
</feature>
<protein>
    <submittedName>
        <fullName evidence="2">Malonic semialdehyde reductase</fullName>
        <ecNumber evidence="2">1.1.1.298</ecNumber>
    </submittedName>
</protein>
<sequence>MTLDLLAPAALDDDALALLFTDARTVNTYVDGDVDPAEIQAAYEVLRWGPTAMNVSPLRLAVVPQGESRERLAAHMAGFNRDKTLAAPLVVVAVADPGFHRHLGTLAPHRVGLEQDLEPQEERRLEMARTNTLIQIGYLIVALRARGLSVGPMAGFDRAGLDADLFAGNGWRSELVLTVGWAAAENGTHPRAARLEVSDAVVVL</sequence>
<dbReference type="PANTHER" id="PTHR43543:SF1">
    <property type="entry name" value="MALONIC SEMIALDEHYDE REDUCTASE RUTE-RELATED"/>
    <property type="match status" value="1"/>
</dbReference>
<dbReference type="EMBL" id="VENP01000031">
    <property type="protein sequence ID" value="TNU73876.1"/>
    <property type="molecule type" value="Genomic_DNA"/>
</dbReference>
<dbReference type="Pfam" id="PF00881">
    <property type="entry name" value="Nitroreductase"/>
    <property type="match status" value="1"/>
</dbReference>
<reference evidence="2 3" key="1">
    <citation type="submission" date="2019-06" db="EMBL/GenBank/DDBJ databases">
        <title>Draft genome sequence of Miniimonas arenae KCTC 19750T isolated from sea sand.</title>
        <authorList>
            <person name="Park S.-J."/>
        </authorList>
    </citation>
    <scope>NUCLEOTIDE SEQUENCE [LARGE SCALE GENOMIC DNA]</scope>
    <source>
        <strain evidence="2 3">KCTC 19750</strain>
    </source>
</reference>
<dbReference type="SUPFAM" id="SSF55469">
    <property type="entry name" value="FMN-dependent nitroreductase-like"/>
    <property type="match status" value="1"/>
</dbReference>
<dbReference type="OrthoDB" id="9784375at2"/>
<organism evidence="2 3">
    <name type="scientific">Miniimonas arenae</name>
    <dbReference type="NCBI Taxonomy" id="676201"/>
    <lineage>
        <taxon>Bacteria</taxon>
        <taxon>Bacillati</taxon>
        <taxon>Actinomycetota</taxon>
        <taxon>Actinomycetes</taxon>
        <taxon>Micrococcales</taxon>
        <taxon>Beutenbergiaceae</taxon>
        <taxon>Miniimonas</taxon>
    </lineage>
</organism>
<evidence type="ECO:0000313" key="3">
    <source>
        <dbReference type="Proteomes" id="UP000313849"/>
    </source>
</evidence>
<comment type="caution">
    <text evidence="2">The sequence shown here is derived from an EMBL/GenBank/DDBJ whole genome shotgun (WGS) entry which is preliminary data.</text>
</comment>
<accession>A0A5C5BDE8</accession>
<dbReference type="PANTHER" id="PTHR43543">
    <property type="entry name" value="MALONIC SEMIALDEHYDE REDUCTASE RUTE-RELATED"/>
    <property type="match status" value="1"/>
</dbReference>
<gene>
    <name evidence="2" type="ORF">FH969_09315</name>
</gene>
<dbReference type="Gene3D" id="3.40.109.10">
    <property type="entry name" value="NADH Oxidase"/>
    <property type="match status" value="1"/>
</dbReference>
<dbReference type="EC" id="1.1.1.298" evidence="2"/>
<dbReference type="AlphaFoldDB" id="A0A5C5BDE8"/>
<keyword evidence="2" id="KW-0560">Oxidoreductase</keyword>
<dbReference type="GO" id="GO:0035527">
    <property type="term" value="F:3-hydroxypropionate dehydrogenase (NADP+) activity"/>
    <property type="evidence" value="ECO:0007669"/>
    <property type="project" value="UniProtKB-EC"/>
</dbReference>
<dbReference type="Proteomes" id="UP000313849">
    <property type="component" value="Unassembled WGS sequence"/>
</dbReference>
<dbReference type="InterPro" id="IPR050461">
    <property type="entry name" value="Nitroreductase_HadB/RutE"/>
</dbReference>
<proteinExistence type="predicted"/>